<sequence length="62" mass="7021">MIGLTLMFIVQVVLFIIATVVSIHHLIKAIQYKHKQSIIWYSLTTTAILLLDLGLVLRVFGI</sequence>
<dbReference type="EMBL" id="PP034390">
    <property type="protein sequence ID" value="WRW34761.1"/>
    <property type="molecule type" value="Genomic_DNA"/>
</dbReference>
<name>A0AAX4J7M4_9CAUD</name>
<feature type="transmembrane region" description="Helical" evidence="1">
    <location>
        <begin position="39"/>
        <end position="60"/>
    </location>
</feature>
<proteinExistence type="predicted"/>
<keyword evidence="1" id="KW-0472">Membrane</keyword>
<evidence type="ECO:0000313" key="3">
    <source>
        <dbReference type="Proteomes" id="UP001432109"/>
    </source>
</evidence>
<keyword evidence="1" id="KW-0812">Transmembrane</keyword>
<evidence type="ECO:0000256" key="1">
    <source>
        <dbReference type="SAM" id="Phobius"/>
    </source>
</evidence>
<protein>
    <submittedName>
        <fullName evidence="2">Membrane protein</fullName>
    </submittedName>
</protein>
<reference evidence="2" key="1">
    <citation type="submission" date="2023-12" db="EMBL/GenBank/DDBJ databases">
        <title>Isolation and Characterisation of Novel Lytic Bacteriophages for therapeutic applications in Prosthetic Joint Infections.</title>
        <authorList>
            <person name="Burton N."/>
            <person name="Melo L.D.R."/>
            <person name="Pearce B."/>
            <person name="Tadesse M.D."/>
            <person name="Vryonis E."/>
            <person name="Sagona A."/>
        </authorList>
    </citation>
    <scope>NUCLEOTIDE SEQUENCE</scope>
</reference>
<keyword evidence="1" id="KW-1133">Transmembrane helix</keyword>
<feature type="transmembrane region" description="Helical" evidence="1">
    <location>
        <begin position="6"/>
        <end position="27"/>
    </location>
</feature>
<dbReference type="Proteomes" id="UP001432109">
    <property type="component" value="Segment"/>
</dbReference>
<organism evidence="2 3">
    <name type="scientific">Staphylococcus phage CF5</name>
    <dbReference type="NCBI Taxonomy" id="3113739"/>
    <lineage>
        <taxon>Viruses</taxon>
        <taxon>Duplodnaviria</taxon>
        <taxon>Heunggongvirae</taxon>
        <taxon>Uroviricota</taxon>
        <taxon>Caudoviricetes</taxon>
        <taxon>Herelleviridae</taxon>
        <taxon>Twortvirinae</taxon>
        <taxon>Silviavirus</taxon>
    </lineage>
</organism>
<gene>
    <name evidence="2" type="ORF">CF5_0014</name>
</gene>
<evidence type="ECO:0000313" key="2">
    <source>
        <dbReference type="EMBL" id="WRW34761.1"/>
    </source>
</evidence>
<accession>A0AAX4J7M4</accession>